<proteinExistence type="predicted"/>
<sequence length="41" mass="4364">MADATEAKVLDTKACRVNLAVGLLDPRHAVDAGKTVRQELS</sequence>
<dbReference type="Proteomes" id="UP001236014">
    <property type="component" value="Chromosome"/>
</dbReference>
<dbReference type="EMBL" id="CP127294">
    <property type="protein sequence ID" value="WIX83305.1"/>
    <property type="molecule type" value="Genomic_DNA"/>
</dbReference>
<evidence type="ECO:0000313" key="1">
    <source>
        <dbReference type="EMBL" id="WIX83305.1"/>
    </source>
</evidence>
<name>A0A9Y2MVW3_9PSEU</name>
<organism evidence="1 2">
    <name type="scientific">Amycolatopsis carbonis</name>
    <dbReference type="NCBI Taxonomy" id="715471"/>
    <lineage>
        <taxon>Bacteria</taxon>
        <taxon>Bacillati</taxon>
        <taxon>Actinomycetota</taxon>
        <taxon>Actinomycetes</taxon>
        <taxon>Pseudonocardiales</taxon>
        <taxon>Pseudonocardiaceae</taxon>
        <taxon>Amycolatopsis</taxon>
    </lineage>
</organism>
<dbReference type="KEGG" id="acab:QRX50_22360"/>
<reference evidence="1 2" key="1">
    <citation type="submission" date="2023-06" db="EMBL/GenBank/DDBJ databases">
        <authorList>
            <person name="Oyuntsetseg B."/>
            <person name="Kim S.B."/>
        </authorList>
    </citation>
    <scope>NUCLEOTIDE SEQUENCE [LARGE SCALE GENOMIC DNA]</scope>
    <source>
        <strain evidence="1 2">2-15</strain>
    </source>
</reference>
<keyword evidence="2" id="KW-1185">Reference proteome</keyword>
<accession>A0A9Y2MVW3</accession>
<gene>
    <name evidence="1" type="ORF">QRX50_22360</name>
</gene>
<dbReference type="AlphaFoldDB" id="A0A9Y2MVW3"/>
<protein>
    <submittedName>
        <fullName evidence="1">Uncharacterized protein</fullName>
    </submittedName>
</protein>
<evidence type="ECO:0000313" key="2">
    <source>
        <dbReference type="Proteomes" id="UP001236014"/>
    </source>
</evidence>
<dbReference type="RefSeq" id="WP_285973858.1">
    <property type="nucleotide sequence ID" value="NZ_CP127294.1"/>
</dbReference>